<keyword evidence="5" id="KW-1185">Reference proteome</keyword>
<evidence type="ECO:0000313" key="5">
    <source>
        <dbReference type="Proteomes" id="UP000658997"/>
    </source>
</evidence>
<name>A0A1K0H0C5_9BASI</name>
<dbReference type="EMBL" id="LT558118">
    <property type="protein sequence ID" value="SAM68102.1"/>
    <property type="molecule type" value="Genomic_DNA"/>
</dbReference>
<evidence type="ECO:0000313" key="3">
    <source>
        <dbReference type="EMBL" id="SYW79270.1"/>
    </source>
</evidence>
<gene>
    <name evidence="3" type="ORF">UBRO2_02954</name>
    <name evidence="2" type="ORF">UBRO_03928</name>
</gene>
<organism evidence="2 4">
    <name type="scientific">Ustilago bromivora</name>
    <dbReference type="NCBI Taxonomy" id="307758"/>
    <lineage>
        <taxon>Eukaryota</taxon>
        <taxon>Fungi</taxon>
        <taxon>Dikarya</taxon>
        <taxon>Basidiomycota</taxon>
        <taxon>Ustilaginomycotina</taxon>
        <taxon>Ustilaginomycetes</taxon>
        <taxon>Ustilaginales</taxon>
        <taxon>Ustilaginaceae</taxon>
        <taxon>Ustilago</taxon>
    </lineage>
</organism>
<protein>
    <submittedName>
        <fullName evidence="2">Uncharacterized protein</fullName>
    </submittedName>
</protein>
<accession>A0A1K0H0C5</accession>
<proteinExistence type="predicted"/>
<evidence type="ECO:0000313" key="4">
    <source>
        <dbReference type="Proteomes" id="UP000179920"/>
    </source>
</evidence>
<feature type="compositionally biased region" description="Low complexity" evidence="1">
    <location>
        <begin position="1"/>
        <end position="12"/>
    </location>
</feature>
<sequence length="128" mass="14208">MPYSSVPVVSPSTLNVEPNAPPTRRSSRLRRKTRELIDFPPIDDAELRHAVDAIDQAHQDYIDALDVLGPDATEAQHVRTYGILALKWDVRNSFDFSTTTASATIEFLTADTLSHAEPLSQESCLAWS</sequence>
<reference evidence="2" key="2">
    <citation type="submission" date="2016-04" db="EMBL/GenBank/DDBJ databases">
        <authorList>
            <person name="Evans L.H."/>
            <person name="Alamgir A."/>
            <person name="Owens N."/>
            <person name="Weber N.D."/>
            <person name="Virtaneva K."/>
            <person name="Barbian K."/>
            <person name="Babar A."/>
            <person name="Rosenke K."/>
        </authorList>
    </citation>
    <scope>NUCLEOTIDE SEQUENCE</scope>
    <source>
        <strain evidence="2">UB2112</strain>
    </source>
</reference>
<evidence type="ECO:0000256" key="1">
    <source>
        <dbReference type="SAM" id="MobiDB-lite"/>
    </source>
</evidence>
<feature type="region of interest" description="Disordered" evidence="1">
    <location>
        <begin position="1"/>
        <end position="30"/>
    </location>
</feature>
<dbReference type="Proteomes" id="UP000658997">
    <property type="component" value="Unassembled WGS sequence"/>
</dbReference>
<dbReference type="OrthoDB" id="10347601at2759"/>
<evidence type="ECO:0000313" key="2">
    <source>
        <dbReference type="EMBL" id="SAM68102.1"/>
    </source>
</evidence>
<reference evidence="4" key="1">
    <citation type="submission" date="2016-04" db="EMBL/GenBank/DDBJ databases">
        <authorList>
            <person name="Guldener U."/>
            <person name="Guldener U."/>
        </authorList>
    </citation>
    <scope>NUCLEOTIDE SEQUENCE [LARGE SCALE GENOMIC DNA]</scope>
    <source>
        <strain evidence="4">UB2112</strain>
    </source>
</reference>
<dbReference type="EMBL" id="ULHB01000050">
    <property type="protein sequence ID" value="SYW79270.1"/>
    <property type="molecule type" value="Genomic_DNA"/>
</dbReference>
<reference evidence="3" key="3">
    <citation type="submission" date="2018-08" db="EMBL/GenBank/DDBJ databases">
        <authorList>
            <person name="Guldener U."/>
        </authorList>
    </citation>
    <scope>NUCLEOTIDE SEQUENCE</scope>
    <source>
        <strain evidence="3">UB2</strain>
    </source>
</reference>
<dbReference type="AlphaFoldDB" id="A0A1K0H0C5"/>
<dbReference type="Proteomes" id="UP000179920">
    <property type="component" value="Chromosome II"/>
</dbReference>